<evidence type="ECO:0000256" key="1">
    <source>
        <dbReference type="ARBA" id="ARBA00023125"/>
    </source>
</evidence>
<organism evidence="4 5">
    <name type="scientific">Deinococcus roseus</name>
    <dbReference type="NCBI Taxonomy" id="392414"/>
    <lineage>
        <taxon>Bacteria</taxon>
        <taxon>Thermotogati</taxon>
        <taxon>Deinococcota</taxon>
        <taxon>Deinococci</taxon>
        <taxon>Deinococcales</taxon>
        <taxon>Deinococcaceae</taxon>
        <taxon>Deinococcus</taxon>
    </lineage>
</organism>
<proteinExistence type="predicted"/>
<dbReference type="PRINTS" id="PR00455">
    <property type="entry name" value="HTHTETR"/>
</dbReference>
<dbReference type="PROSITE" id="PS01081">
    <property type="entry name" value="HTH_TETR_1"/>
    <property type="match status" value="1"/>
</dbReference>
<dbReference type="RefSeq" id="WP_189003446.1">
    <property type="nucleotide sequence ID" value="NZ_BMOD01000010.1"/>
</dbReference>
<name>A0ABQ2D2N2_9DEIO</name>
<evidence type="ECO:0000313" key="5">
    <source>
        <dbReference type="Proteomes" id="UP000632222"/>
    </source>
</evidence>
<dbReference type="PROSITE" id="PS50977">
    <property type="entry name" value="HTH_TETR_2"/>
    <property type="match status" value="1"/>
</dbReference>
<evidence type="ECO:0000259" key="3">
    <source>
        <dbReference type="PROSITE" id="PS50977"/>
    </source>
</evidence>
<dbReference type="Gene3D" id="1.10.357.10">
    <property type="entry name" value="Tetracycline Repressor, domain 2"/>
    <property type="match status" value="1"/>
</dbReference>
<dbReference type="SUPFAM" id="SSF46689">
    <property type="entry name" value="Homeodomain-like"/>
    <property type="match status" value="1"/>
</dbReference>
<dbReference type="EMBL" id="BMOD01000010">
    <property type="protein sequence ID" value="GGJ40961.1"/>
    <property type="molecule type" value="Genomic_DNA"/>
</dbReference>
<gene>
    <name evidence="4" type="ORF">GCM10008938_28760</name>
</gene>
<protein>
    <recommendedName>
        <fullName evidence="3">HTH tetR-type domain-containing protein</fullName>
    </recommendedName>
</protein>
<dbReference type="PANTHER" id="PTHR30055">
    <property type="entry name" value="HTH-TYPE TRANSCRIPTIONAL REGULATOR RUTR"/>
    <property type="match status" value="1"/>
</dbReference>
<keyword evidence="1 2" id="KW-0238">DNA-binding</keyword>
<feature type="DNA-binding region" description="H-T-H motif" evidence="2">
    <location>
        <begin position="37"/>
        <end position="56"/>
    </location>
</feature>
<dbReference type="InterPro" id="IPR001647">
    <property type="entry name" value="HTH_TetR"/>
</dbReference>
<dbReference type="InterPro" id="IPR050109">
    <property type="entry name" value="HTH-type_TetR-like_transc_reg"/>
</dbReference>
<comment type="caution">
    <text evidence="4">The sequence shown here is derived from an EMBL/GenBank/DDBJ whole genome shotgun (WGS) entry which is preliminary data.</text>
</comment>
<dbReference type="InterPro" id="IPR023772">
    <property type="entry name" value="DNA-bd_HTH_TetR-type_CS"/>
</dbReference>
<dbReference type="Gene3D" id="1.10.10.60">
    <property type="entry name" value="Homeodomain-like"/>
    <property type="match status" value="1"/>
</dbReference>
<dbReference type="InterPro" id="IPR009057">
    <property type="entry name" value="Homeodomain-like_sf"/>
</dbReference>
<evidence type="ECO:0000313" key="4">
    <source>
        <dbReference type="EMBL" id="GGJ40961.1"/>
    </source>
</evidence>
<reference evidence="5" key="1">
    <citation type="journal article" date="2019" name="Int. J. Syst. Evol. Microbiol.">
        <title>The Global Catalogue of Microorganisms (GCM) 10K type strain sequencing project: providing services to taxonomists for standard genome sequencing and annotation.</title>
        <authorList>
            <consortium name="The Broad Institute Genomics Platform"/>
            <consortium name="The Broad Institute Genome Sequencing Center for Infectious Disease"/>
            <person name="Wu L."/>
            <person name="Ma J."/>
        </authorList>
    </citation>
    <scope>NUCLEOTIDE SEQUENCE [LARGE SCALE GENOMIC DNA]</scope>
    <source>
        <strain evidence="5">JCM 14370</strain>
    </source>
</reference>
<accession>A0ABQ2D2N2</accession>
<dbReference type="Pfam" id="PF00440">
    <property type="entry name" value="TetR_N"/>
    <property type="match status" value="1"/>
</dbReference>
<dbReference type="Proteomes" id="UP000632222">
    <property type="component" value="Unassembled WGS sequence"/>
</dbReference>
<evidence type="ECO:0000256" key="2">
    <source>
        <dbReference type="PROSITE-ProRule" id="PRU00335"/>
    </source>
</evidence>
<sequence>MPDPTDPIQQQLIEARKKQILKAAAQVFAEKGFHSATIKQIARTAGIADGTIYNYFPNKEALLMGLMNQLNETPERPIHFQEGQTLDFEAFLTVYLEHRMGQIQQDMTILQGLLPELLVNRDLQARYQHEIMAPTFQIAEQYFGQLIKEGKLKALPVELTVRILAASALGVAVLNLLGDKVIQDQWQEAGKVLSQVLLGGLKEEKHG</sequence>
<feature type="domain" description="HTH tetR-type" evidence="3">
    <location>
        <begin position="14"/>
        <end position="74"/>
    </location>
</feature>
<keyword evidence="5" id="KW-1185">Reference proteome</keyword>